<evidence type="ECO:0000313" key="2">
    <source>
        <dbReference type="Proteomes" id="UP000004291"/>
    </source>
</evidence>
<dbReference type="STRING" id="411684.HPDFL43_01620"/>
<dbReference type="EMBL" id="ABIA03000002">
    <property type="protein sequence ID" value="EDQ34855.1"/>
    <property type="molecule type" value="Genomic_DNA"/>
</dbReference>
<dbReference type="AlphaFoldDB" id="A9CZV4"/>
<organism evidence="1 2">
    <name type="scientific">Hoeflea phototrophica (strain DSM 17068 / NCIMB 14078 / DFL-43)</name>
    <dbReference type="NCBI Taxonomy" id="411684"/>
    <lineage>
        <taxon>Bacteria</taxon>
        <taxon>Pseudomonadati</taxon>
        <taxon>Pseudomonadota</taxon>
        <taxon>Alphaproteobacteria</taxon>
        <taxon>Hyphomicrobiales</taxon>
        <taxon>Rhizobiaceae</taxon>
        <taxon>Hoeflea</taxon>
    </lineage>
</organism>
<keyword evidence="2" id="KW-1185">Reference proteome</keyword>
<sequence length="98" mass="11313">MIAQYVEALEWIAGVEFTAVCRCWKRRPIEFTIFEDVRKRDLNEVAVLDTSQEYKPEFGTPADRILFVCQAREPARVATNRALTCTDLVAHTYCIADR</sequence>
<proteinExistence type="predicted"/>
<name>A9CZV4_HOEPD</name>
<comment type="caution">
    <text evidence="1">The sequence shown here is derived from an EMBL/GenBank/DDBJ whole genome shotgun (WGS) entry which is preliminary data.</text>
</comment>
<gene>
    <name evidence="1" type="ORF">HPDFL43_01620</name>
</gene>
<evidence type="ECO:0000313" key="1">
    <source>
        <dbReference type="EMBL" id="EDQ34855.1"/>
    </source>
</evidence>
<reference evidence="1 2" key="2">
    <citation type="submission" date="2012-06" db="EMBL/GenBank/DDBJ databases">
        <authorList>
            <person name="Fiebig A."/>
        </authorList>
    </citation>
    <scope>NUCLEOTIDE SEQUENCE [LARGE SCALE GENOMIC DNA]</scope>
    <source>
        <strain evidence="1 2">DFL-43</strain>
    </source>
</reference>
<dbReference type="HOGENOM" id="CLU_2329908_0_0_5"/>
<reference evidence="1 2" key="1">
    <citation type="submission" date="2007-10" db="EMBL/GenBank/DDBJ databases">
        <authorList>
            <person name="Wagner-Dobler I."/>
            <person name="Ferriera S."/>
            <person name="Johnson J."/>
            <person name="Kravitz S."/>
            <person name="Beeson K."/>
            <person name="Sutton G."/>
            <person name="Rogers Y.-H."/>
            <person name="Friedman R."/>
            <person name="Frazier M."/>
            <person name="Venter J.C."/>
        </authorList>
    </citation>
    <scope>NUCLEOTIDE SEQUENCE [LARGE SCALE GENOMIC DNA]</scope>
    <source>
        <strain evidence="1 2">DFL-43</strain>
    </source>
</reference>
<dbReference type="Proteomes" id="UP000004291">
    <property type="component" value="Chromosome"/>
</dbReference>
<protein>
    <submittedName>
        <fullName evidence="1">Uncharacterized protein</fullName>
    </submittedName>
</protein>
<accession>A9CZV4</accession>